<sequence>MQRSDYPESYYSASAHLLAAQPPLRGSTHSEVVVVGAGICGLTTALELRQRGYEVSLIEAKRVGWGASGRSGGQILTSYACEMEPLKAQLGDKAARHLWEMSLEAVQLVRQHIAQHQIDCDWYEGSLTAAIKPRQVNSLREWQHSLEQEYQYPHLRFYQGDEMAQVINSQRYLAIVEDKLAGHLHPLNYTLGLAKAALAAGVKIYEQSPVDRLERGARPRIHCGEASISCDHLVLCGNAYLGWLVPELARKIMPVGTYIVATEVLGEERLRALLPGYHSVADTNFVLDYFRPTGDHRLLFGGRVSYSGIQPPDLASGLRRRMLKVFPSLEDAKIEHAWGGMVDITVNRAPHFGRLGQDNIYFAQGFSGHGMALTNLAGKVMAEAIAGSSERLDVFARLKHLDFPGGPWLRTPALVLGMLYYRLRDLL</sequence>
<evidence type="ECO:0000313" key="4">
    <source>
        <dbReference type="Proteomes" id="UP001589628"/>
    </source>
</evidence>
<dbReference type="EMBL" id="JBHLZN010000007">
    <property type="protein sequence ID" value="MFB9887955.1"/>
    <property type="molecule type" value="Genomic_DNA"/>
</dbReference>
<dbReference type="InterPro" id="IPR006076">
    <property type="entry name" value="FAD-dep_OxRdtase"/>
</dbReference>
<organism evidence="3 4">
    <name type="scientific">Balneatrix alpica</name>
    <dbReference type="NCBI Taxonomy" id="75684"/>
    <lineage>
        <taxon>Bacteria</taxon>
        <taxon>Pseudomonadati</taxon>
        <taxon>Pseudomonadota</taxon>
        <taxon>Gammaproteobacteria</taxon>
        <taxon>Oceanospirillales</taxon>
        <taxon>Balneatrichaceae</taxon>
        <taxon>Balneatrix</taxon>
    </lineage>
</organism>
<comment type="caution">
    <text evidence="3">The sequence shown here is derived from an EMBL/GenBank/DDBJ whole genome shotgun (WGS) entry which is preliminary data.</text>
</comment>
<dbReference type="Gene3D" id="3.50.50.60">
    <property type="entry name" value="FAD/NAD(P)-binding domain"/>
    <property type="match status" value="1"/>
</dbReference>
<name>A0ABV5ZGI7_9GAMM</name>
<accession>A0ABV5ZGI7</accession>
<proteinExistence type="predicted"/>
<evidence type="ECO:0000259" key="2">
    <source>
        <dbReference type="Pfam" id="PF01266"/>
    </source>
</evidence>
<evidence type="ECO:0000313" key="3">
    <source>
        <dbReference type="EMBL" id="MFB9887955.1"/>
    </source>
</evidence>
<dbReference type="PANTHER" id="PTHR13847">
    <property type="entry name" value="SARCOSINE DEHYDROGENASE-RELATED"/>
    <property type="match status" value="1"/>
</dbReference>
<reference evidence="3 4" key="1">
    <citation type="submission" date="2024-09" db="EMBL/GenBank/DDBJ databases">
        <authorList>
            <person name="Sun Q."/>
            <person name="Mori K."/>
        </authorList>
    </citation>
    <scope>NUCLEOTIDE SEQUENCE [LARGE SCALE GENOMIC DNA]</scope>
    <source>
        <strain evidence="3 4">ATCC 51285</strain>
    </source>
</reference>
<evidence type="ECO:0000256" key="1">
    <source>
        <dbReference type="ARBA" id="ARBA00023002"/>
    </source>
</evidence>
<dbReference type="RefSeq" id="WP_211249520.1">
    <property type="nucleotide sequence ID" value="NZ_JBHLZN010000007.1"/>
</dbReference>
<keyword evidence="1 3" id="KW-0560">Oxidoreductase</keyword>
<keyword evidence="4" id="KW-1185">Reference proteome</keyword>
<protein>
    <submittedName>
        <fullName evidence="3">NAD(P)/FAD-dependent oxidoreductase</fullName>
        <ecNumber evidence="3">1.-.-.-</ecNumber>
    </submittedName>
</protein>
<dbReference type="PANTHER" id="PTHR13847:SF281">
    <property type="entry name" value="FAD DEPENDENT OXIDOREDUCTASE DOMAIN-CONTAINING PROTEIN"/>
    <property type="match status" value="1"/>
</dbReference>
<dbReference type="EC" id="1.-.-.-" evidence="3"/>
<dbReference type="SUPFAM" id="SSF51905">
    <property type="entry name" value="FAD/NAD(P)-binding domain"/>
    <property type="match status" value="1"/>
</dbReference>
<gene>
    <name evidence="3" type="ORF">ACFFLH_16185</name>
</gene>
<dbReference type="Proteomes" id="UP001589628">
    <property type="component" value="Unassembled WGS sequence"/>
</dbReference>
<dbReference type="Gene3D" id="3.30.9.10">
    <property type="entry name" value="D-Amino Acid Oxidase, subunit A, domain 2"/>
    <property type="match status" value="1"/>
</dbReference>
<dbReference type="Pfam" id="PF01266">
    <property type="entry name" value="DAO"/>
    <property type="match status" value="1"/>
</dbReference>
<dbReference type="InterPro" id="IPR036188">
    <property type="entry name" value="FAD/NAD-bd_sf"/>
</dbReference>
<feature type="domain" description="FAD dependent oxidoreductase" evidence="2">
    <location>
        <begin position="32"/>
        <end position="383"/>
    </location>
</feature>
<dbReference type="GO" id="GO:0016491">
    <property type="term" value="F:oxidoreductase activity"/>
    <property type="evidence" value="ECO:0007669"/>
    <property type="project" value="UniProtKB-KW"/>
</dbReference>